<dbReference type="InterPro" id="IPR013130">
    <property type="entry name" value="Fe3_Rdtase_TM_dom"/>
</dbReference>
<name>A0AAV9X911_9PEZI</name>
<dbReference type="GO" id="GO:0006826">
    <property type="term" value="P:iron ion transport"/>
    <property type="evidence" value="ECO:0007669"/>
    <property type="project" value="TreeGrafter"/>
</dbReference>
<organism evidence="11 12">
    <name type="scientific">Orbilia ellipsospora</name>
    <dbReference type="NCBI Taxonomy" id="2528407"/>
    <lineage>
        <taxon>Eukaryota</taxon>
        <taxon>Fungi</taxon>
        <taxon>Dikarya</taxon>
        <taxon>Ascomycota</taxon>
        <taxon>Pezizomycotina</taxon>
        <taxon>Orbiliomycetes</taxon>
        <taxon>Orbiliales</taxon>
        <taxon>Orbiliaceae</taxon>
        <taxon>Orbilia</taxon>
    </lineage>
</organism>
<evidence type="ECO:0000256" key="2">
    <source>
        <dbReference type="ARBA" id="ARBA00022448"/>
    </source>
</evidence>
<comment type="caution">
    <text evidence="11">The sequence shown here is derived from an EMBL/GenBank/DDBJ whole genome shotgun (WGS) entry which is preliminary data.</text>
</comment>
<evidence type="ECO:0000259" key="10">
    <source>
        <dbReference type="Pfam" id="PF08022"/>
    </source>
</evidence>
<comment type="subcellular location">
    <subcellularLocation>
        <location evidence="1">Membrane</location>
        <topology evidence="1">Multi-pass membrane protein</topology>
    </subcellularLocation>
</comment>
<dbReference type="PANTHER" id="PTHR32361:SF9">
    <property type="entry name" value="FERRIC REDUCTASE TRANSMEMBRANE COMPONENT 3-RELATED"/>
    <property type="match status" value="1"/>
</dbReference>
<feature type="domain" description="FAD-binding 8" evidence="10">
    <location>
        <begin position="451"/>
        <end position="494"/>
    </location>
</feature>
<dbReference type="GO" id="GO:0015677">
    <property type="term" value="P:copper ion import"/>
    <property type="evidence" value="ECO:0007669"/>
    <property type="project" value="TreeGrafter"/>
</dbReference>
<dbReference type="InterPro" id="IPR051410">
    <property type="entry name" value="Ferric/Cupric_Reductase"/>
</dbReference>
<dbReference type="PANTHER" id="PTHR32361">
    <property type="entry name" value="FERRIC/CUPRIC REDUCTASE TRANSMEMBRANE COMPONENT"/>
    <property type="match status" value="1"/>
</dbReference>
<dbReference type="Gene3D" id="3.40.50.80">
    <property type="entry name" value="Nucleotide-binding domain of ferredoxin-NADP reductase (FNR) module"/>
    <property type="match status" value="1"/>
</dbReference>
<evidence type="ECO:0000256" key="7">
    <source>
        <dbReference type="SAM" id="Phobius"/>
    </source>
</evidence>
<evidence type="ECO:0000256" key="4">
    <source>
        <dbReference type="ARBA" id="ARBA00022989"/>
    </source>
</evidence>
<feature type="transmembrane region" description="Helical" evidence="7">
    <location>
        <begin position="176"/>
        <end position="199"/>
    </location>
</feature>
<evidence type="ECO:0000313" key="12">
    <source>
        <dbReference type="Proteomes" id="UP001365542"/>
    </source>
</evidence>
<feature type="transmembrane region" description="Helical" evidence="7">
    <location>
        <begin position="318"/>
        <end position="336"/>
    </location>
</feature>
<dbReference type="SFLD" id="SFLDG01168">
    <property type="entry name" value="Ferric_reductase_subgroup_(FRE"/>
    <property type="match status" value="1"/>
</dbReference>
<dbReference type="AlphaFoldDB" id="A0AAV9X911"/>
<evidence type="ECO:0000259" key="9">
    <source>
        <dbReference type="Pfam" id="PF01794"/>
    </source>
</evidence>
<feature type="chain" id="PRO_5043418227" description="FAD-binding FR-type domain-containing protein" evidence="8">
    <location>
        <begin position="21"/>
        <end position="695"/>
    </location>
</feature>
<accession>A0AAV9X911</accession>
<feature type="signal peptide" evidence="8">
    <location>
        <begin position="1"/>
        <end position="20"/>
    </location>
</feature>
<reference evidence="11 12" key="1">
    <citation type="submission" date="2019-10" db="EMBL/GenBank/DDBJ databases">
        <authorList>
            <person name="Palmer J.M."/>
        </authorList>
    </citation>
    <scope>NUCLEOTIDE SEQUENCE [LARGE SCALE GENOMIC DNA]</scope>
    <source>
        <strain evidence="11 12">TWF694</strain>
    </source>
</reference>
<dbReference type="GO" id="GO:0006879">
    <property type="term" value="P:intracellular iron ion homeostasis"/>
    <property type="evidence" value="ECO:0007669"/>
    <property type="project" value="TreeGrafter"/>
</dbReference>
<proteinExistence type="predicted"/>
<feature type="transmembrane region" description="Helical" evidence="7">
    <location>
        <begin position="381"/>
        <end position="401"/>
    </location>
</feature>
<keyword evidence="2" id="KW-0813">Transport</keyword>
<feature type="transmembrane region" description="Helical" evidence="7">
    <location>
        <begin position="276"/>
        <end position="297"/>
    </location>
</feature>
<protein>
    <recommendedName>
        <fullName evidence="13">FAD-binding FR-type domain-containing protein</fullName>
    </recommendedName>
</protein>
<feature type="transmembrane region" description="Helical" evidence="7">
    <location>
        <begin position="352"/>
        <end position="374"/>
    </location>
</feature>
<feature type="transmembrane region" description="Helical" evidence="7">
    <location>
        <begin position="238"/>
        <end position="256"/>
    </location>
</feature>
<evidence type="ECO:0000313" key="11">
    <source>
        <dbReference type="EMBL" id="KAK6538170.1"/>
    </source>
</evidence>
<keyword evidence="12" id="KW-1185">Reference proteome</keyword>
<dbReference type="Pfam" id="PF01794">
    <property type="entry name" value="Ferric_reduct"/>
    <property type="match status" value="1"/>
</dbReference>
<dbReference type="SFLD" id="SFLDS00052">
    <property type="entry name" value="Ferric_Reductase_Domain"/>
    <property type="match status" value="1"/>
</dbReference>
<keyword evidence="6 7" id="KW-0472">Membrane</keyword>
<dbReference type="GO" id="GO:0005886">
    <property type="term" value="C:plasma membrane"/>
    <property type="evidence" value="ECO:0007669"/>
    <property type="project" value="TreeGrafter"/>
</dbReference>
<dbReference type="GO" id="GO:0000293">
    <property type="term" value="F:ferric-chelate reductase activity"/>
    <property type="evidence" value="ECO:0007669"/>
    <property type="project" value="TreeGrafter"/>
</dbReference>
<feature type="domain" description="Ferric oxidoreductase" evidence="9">
    <location>
        <begin position="280"/>
        <end position="396"/>
    </location>
</feature>
<dbReference type="InterPro" id="IPR039261">
    <property type="entry name" value="FNR_nucleotide-bd"/>
</dbReference>
<evidence type="ECO:0000256" key="3">
    <source>
        <dbReference type="ARBA" id="ARBA00022692"/>
    </source>
</evidence>
<dbReference type="CDD" id="cd06186">
    <property type="entry name" value="NOX_Duox_like_FAD_NADP"/>
    <property type="match status" value="1"/>
</dbReference>
<evidence type="ECO:0000256" key="5">
    <source>
        <dbReference type="ARBA" id="ARBA00023065"/>
    </source>
</evidence>
<dbReference type="Proteomes" id="UP001365542">
    <property type="component" value="Unassembled WGS sequence"/>
</dbReference>
<keyword evidence="4 7" id="KW-1133">Transmembrane helix</keyword>
<evidence type="ECO:0008006" key="13">
    <source>
        <dbReference type="Google" id="ProtNLM"/>
    </source>
</evidence>
<evidence type="ECO:0000256" key="8">
    <source>
        <dbReference type="SAM" id="SignalP"/>
    </source>
</evidence>
<dbReference type="EMBL" id="JAVHJO010000008">
    <property type="protein sequence ID" value="KAK6538170.1"/>
    <property type="molecule type" value="Genomic_DNA"/>
</dbReference>
<keyword evidence="8" id="KW-0732">Signal</keyword>
<keyword evidence="3 7" id="KW-0812">Transmembrane</keyword>
<sequence>MGYKFHLAALSVWNLVTVMAQVQLTGFPANPYDPYCAMSCLRSLSSLMLDCSSMGDTIGMMTMSTTSACWAVNKPYLTSLAWCMHTKCAEYNVPNSKLEWFWETEATGQTTAGAVTVPPKWSYAEALAQITEPPTFQLLPTDMDLNTTALVPPLVYRKQWNVLTMIQRETTVENTYGIAMLSVGFGLPIIITYLGYFSFFSKIIRKAKPYIIWPSTIGSYHIRPLPCLLGNAPNLGQTLYVVLFLILNILFTCIGYESRQPNAWYQNRYFEILTYVMYRTGTFGYILAPLVFLFGGRNNFLLWVTNWSHSTFLILHRWIARIFALQALLHSVLAVYDYKREGMYTMESTKPYWSWGIVATLAVVVLTFGSQLFIRSFAYEFFLLLHIVFSVIMIVGFWYHAYDLYKFLGGYQLWIYCIVAIWFGDRIVRVLRVLAAGGAQRAKVTELGEGYVRVDIPGIRWGSEPGKHVYVYFPTLHPLRPWENHPFSVLSTALLQRNQASDTQSQDSEQISSASDIEKHQTLKSDVKNIDSRRIYPSAGLTVYVRKSVGATKYLRTDDNLLTFVEGPYSNTCTNEVLRCDRLLLISGGIGITAALSFVNSHWNVKLAWSVKESAKCLADDLKPVLSAIPEKEVKIGSRLDVKMLIDEEVEAGWGRIGVVVSGPGGLCDDVRDAVIAAAKLGKAEFELEVETYSW</sequence>
<dbReference type="SUPFAM" id="SSF52343">
    <property type="entry name" value="Ferredoxin reductase-like, C-terminal NADP-linked domain"/>
    <property type="match status" value="1"/>
</dbReference>
<evidence type="ECO:0000256" key="1">
    <source>
        <dbReference type="ARBA" id="ARBA00004141"/>
    </source>
</evidence>
<keyword evidence="5" id="KW-0406">Ion transport</keyword>
<evidence type="ECO:0000256" key="6">
    <source>
        <dbReference type="ARBA" id="ARBA00023136"/>
    </source>
</evidence>
<gene>
    <name evidence="11" type="ORF">TWF694_011052</name>
</gene>
<dbReference type="InterPro" id="IPR013112">
    <property type="entry name" value="FAD-bd_8"/>
</dbReference>
<dbReference type="Pfam" id="PF08022">
    <property type="entry name" value="FAD_binding_8"/>
    <property type="match status" value="1"/>
</dbReference>
<feature type="transmembrane region" description="Helical" evidence="7">
    <location>
        <begin position="407"/>
        <end position="424"/>
    </location>
</feature>